<evidence type="ECO:0000256" key="1">
    <source>
        <dbReference type="SAM" id="Phobius"/>
    </source>
</evidence>
<proteinExistence type="predicted"/>
<reference evidence="2" key="1">
    <citation type="submission" date="2021-01" db="EMBL/GenBank/DDBJ databases">
        <authorList>
            <person name="Corre E."/>
            <person name="Pelletier E."/>
            <person name="Niang G."/>
            <person name="Scheremetjew M."/>
            <person name="Finn R."/>
            <person name="Kale V."/>
            <person name="Holt S."/>
            <person name="Cochrane G."/>
            <person name="Meng A."/>
            <person name="Brown T."/>
            <person name="Cohen L."/>
        </authorList>
    </citation>
    <scope>NUCLEOTIDE SEQUENCE</scope>
    <source>
        <strain evidence="2">CCMP3105</strain>
    </source>
</reference>
<keyword evidence="1" id="KW-0812">Transmembrane</keyword>
<dbReference type="EMBL" id="HBNR01072578">
    <property type="protein sequence ID" value="CAE4648262.1"/>
    <property type="molecule type" value="Transcribed_RNA"/>
</dbReference>
<name>A0A7S4W7J5_9DINO</name>
<dbReference type="AlphaFoldDB" id="A0A7S4W7J5"/>
<keyword evidence="1" id="KW-1133">Transmembrane helix</keyword>
<feature type="transmembrane region" description="Helical" evidence="1">
    <location>
        <begin position="451"/>
        <end position="476"/>
    </location>
</feature>
<sequence>MTNVPQLGGGRTAMVSPAGAVRHVFVFIAAGHLAASTGTAADEAHRGLEEDSVQLGLFRNYLRGSSRARDLLGQDDEFLLGASGLLVPQANDTISEEYWARVNRLINQAGQLTPPPVTLNDPLSTPAPEPWRKIMSASDHVDVLDASQAQKVLSDWEYATPQPFDTPIQLDDQAVKPLNVVPYDMQIGANIMSDLTPKNTPTPPPSQAYVDESFVAQCPMVMFKGALAITPPRCTSGLGSWTDAQTNRPMMRWSGDGNGGIGFGVDSVVSGEGSVSFAEFRERFSLTQNLFDLANCMNVRRYTIQEKIIKVDHMAPLARSTAREHDLSQSSEAYFYQYVMKHVNGSTVGSTNLYRMDQSEVNFTLDNGELADGQVFAVARRQGFWRRDEWRDCHHPKRAWVIDFPMAETNFATVATVQDLRVAAAATITLMAFRDEQVSSDGFQRTGRTHLWLTLVRVIVFIGIVCLLAFILWMAIVQRNVDKRLRWICFRFETVLLPKRPVRQRSPVLHPAH</sequence>
<gene>
    <name evidence="2" type="ORF">AMON00008_LOCUS51463</name>
</gene>
<protein>
    <submittedName>
        <fullName evidence="2">Uncharacterized protein</fullName>
    </submittedName>
</protein>
<keyword evidence="1" id="KW-0472">Membrane</keyword>
<accession>A0A7S4W7J5</accession>
<evidence type="ECO:0000313" key="2">
    <source>
        <dbReference type="EMBL" id="CAE4648262.1"/>
    </source>
</evidence>
<organism evidence="2">
    <name type="scientific">Alexandrium monilatum</name>
    <dbReference type="NCBI Taxonomy" id="311494"/>
    <lineage>
        <taxon>Eukaryota</taxon>
        <taxon>Sar</taxon>
        <taxon>Alveolata</taxon>
        <taxon>Dinophyceae</taxon>
        <taxon>Gonyaulacales</taxon>
        <taxon>Pyrocystaceae</taxon>
        <taxon>Alexandrium</taxon>
    </lineage>
</organism>